<dbReference type="EMBL" id="HG681817">
    <property type="protein sequence ID" value="CDJ29260.1"/>
    <property type="molecule type" value="Genomic_DNA"/>
</dbReference>
<sequence>MLLKGENLDRLGNNRMAAMHQNRKIPLQFSRMQTLSVGSKRGRPAASSPPPAKRTKGKVSSAKEHGGVAGHPSVDRGESQQPSGEASGLSPDSWLAPSSVSLPLHSPSYSSLYAPEGGESGPSRQQPDGGYAPQPQHTPPVQQDADASASARPAGVSVDNTLLSIILGYSGAAAPEDRTTTAAAASTASSGDAEGRVDAPGEGETSSPNLAHHRYYRLPSLMRGVRISPFALDSDPEYFIRRSQLMFTCLSTLRELFLKEKLDQKDAENVRCTAVRLALFMLRRLDQKDAENVRCTAVRLALFMLRRHADPLDELSPIKLVSYMGRRYMMLDAIFSAVLVLGPSPEALENWRKFAKQIPTEVNLLSKIGYAAMSDAHMHMLYRLKIALNQLKNGVRPSARDTVELKRFLICDCSHSEFSKRSYLSWKLDDEAFEQGRTR</sequence>
<feature type="compositionally biased region" description="Low complexity" evidence="1">
    <location>
        <begin position="95"/>
        <end position="115"/>
    </location>
</feature>
<accession>U6JUW3</accession>
<dbReference type="OrthoDB" id="348724at2759"/>
<organism evidence="2 3">
    <name type="scientific">Eimeria mitis</name>
    <dbReference type="NCBI Taxonomy" id="44415"/>
    <lineage>
        <taxon>Eukaryota</taxon>
        <taxon>Sar</taxon>
        <taxon>Alveolata</taxon>
        <taxon>Apicomplexa</taxon>
        <taxon>Conoidasida</taxon>
        <taxon>Coccidia</taxon>
        <taxon>Eucoccidiorida</taxon>
        <taxon>Eimeriorina</taxon>
        <taxon>Eimeriidae</taxon>
        <taxon>Eimeria</taxon>
    </lineage>
</organism>
<dbReference type="AlphaFoldDB" id="U6JUW3"/>
<reference evidence="2" key="1">
    <citation type="submission" date="2013-10" db="EMBL/GenBank/DDBJ databases">
        <title>Genomic analysis of the causative agents of coccidiosis in chickens.</title>
        <authorList>
            <person name="Reid A.J."/>
            <person name="Blake D."/>
            <person name="Billington K."/>
            <person name="Browne H."/>
            <person name="Dunn M."/>
            <person name="Hung S."/>
            <person name="Kawahara F."/>
            <person name="Miranda-Saavedra D."/>
            <person name="Mourier T."/>
            <person name="Nagra H."/>
            <person name="Otto T.D."/>
            <person name="Rawlings N."/>
            <person name="Sanchez A."/>
            <person name="Sanders M."/>
            <person name="Subramaniam C."/>
            <person name="Tay Y."/>
            <person name="Dear P."/>
            <person name="Doerig C."/>
            <person name="Gruber A."/>
            <person name="Parkinson J."/>
            <person name="Shirley M."/>
            <person name="Wan K.L."/>
            <person name="Berriman M."/>
            <person name="Tomley F."/>
            <person name="Pain A."/>
        </authorList>
    </citation>
    <scope>NUCLEOTIDE SEQUENCE [LARGE SCALE GENOMIC DNA]</scope>
    <source>
        <strain evidence="2">Houghton</strain>
    </source>
</reference>
<feature type="region of interest" description="Disordered" evidence="1">
    <location>
        <begin position="21"/>
        <end position="153"/>
    </location>
</feature>
<gene>
    <name evidence="2" type="ORF">EMH_0003430</name>
</gene>
<evidence type="ECO:0000256" key="1">
    <source>
        <dbReference type="SAM" id="MobiDB-lite"/>
    </source>
</evidence>
<proteinExistence type="predicted"/>
<dbReference type="GeneID" id="25375392"/>
<reference evidence="2" key="2">
    <citation type="submission" date="2013-10" db="EMBL/GenBank/DDBJ databases">
        <authorList>
            <person name="Aslett M."/>
        </authorList>
    </citation>
    <scope>NUCLEOTIDE SEQUENCE [LARGE SCALE GENOMIC DNA]</scope>
    <source>
        <strain evidence="2">Houghton</strain>
    </source>
</reference>
<name>U6JUW3_9EIME</name>
<evidence type="ECO:0000313" key="2">
    <source>
        <dbReference type="EMBL" id="CDJ29260.1"/>
    </source>
</evidence>
<keyword evidence="3" id="KW-1185">Reference proteome</keyword>
<feature type="compositionally biased region" description="Low complexity" evidence="1">
    <location>
        <begin position="180"/>
        <end position="190"/>
    </location>
</feature>
<dbReference type="Proteomes" id="UP000030744">
    <property type="component" value="Unassembled WGS sequence"/>
</dbReference>
<dbReference type="VEuPathDB" id="ToxoDB:EMH_0003430"/>
<evidence type="ECO:0000313" key="3">
    <source>
        <dbReference type="Proteomes" id="UP000030744"/>
    </source>
</evidence>
<dbReference type="RefSeq" id="XP_013351829.1">
    <property type="nucleotide sequence ID" value="XM_013496375.1"/>
</dbReference>
<protein>
    <submittedName>
        <fullName evidence="2">Uncharacterized protein</fullName>
    </submittedName>
</protein>
<feature type="region of interest" description="Disordered" evidence="1">
    <location>
        <begin position="178"/>
        <end position="210"/>
    </location>
</feature>